<accession>A0ABW2JSU6</accession>
<feature type="region of interest" description="Disordered" evidence="1">
    <location>
        <begin position="1"/>
        <end position="24"/>
    </location>
</feature>
<dbReference type="RefSeq" id="WP_381837542.1">
    <property type="nucleotide sequence ID" value="NZ_JBHTCF010000018.1"/>
</dbReference>
<evidence type="ECO:0000313" key="3">
    <source>
        <dbReference type="Proteomes" id="UP001596523"/>
    </source>
</evidence>
<dbReference type="EMBL" id="JBHTCF010000018">
    <property type="protein sequence ID" value="MFC7309019.1"/>
    <property type="molecule type" value="Genomic_DNA"/>
</dbReference>
<comment type="caution">
    <text evidence="2">The sequence shown here is derived from an EMBL/GenBank/DDBJ whole genome shotgun (WGS) entry which is preliminary data.</text>
</comment>
<gene>
    <name evidence="2" type="ORF">ACFQVC_33045</name>
</gene>
<dbReference type="Proteomes" id="UP001596523">
    <property type="component" value="Unassembled WGS sequence"/>
</dbReference>
<feature type="compositionally biased region" description="Low complexity" evidence="1">
    <location>
        <begin position="8"/>
        <end position="24"/>
    </location>
</feature>
<name>A0ABW2JSU6_9ACTN</name>
<sequence length="56" mass="5362">MDQFHGYAPSRRAAPAAAEGAAPGLAASPTAAIEAVERLDAAQKGPAVTGAGTDGA</sequence>
<organism evidence="2 3">
    <name type="scientific">Streptomyces monticola</name>
    <dbReference type="NCBI Taxonomy" id="2666263"/>
    <lineage>
        <taxon>Bacteria</taxon>
        <taxon>Bacillati</taxon>
        <taxon>Actinomycetota</taxon>
        <taxon>Actinomycetes</taxon>
        <taxon>Kitasatosporales</taxon>
        <taxon>Streptomycetaceae</taxon>
        <taxon>Streptomyces</taxon>
    </lineage>
</organism>
<evidence type="ECO:0000313" key="2">
    <source>
        <dbReference type="EMBL" id="MFC7309019.1"/>
    </source>
</evidence>
<evidence type="ECO:0000256" key="1">
    <source>
        <dbReference type="SAM" id="MobiDB-lite"/>
    </source>
</evidence>
<keyword evidence="3" id="KW-1185">Reference proteome</keyword>
<reference evidence="3" key="1">
    <citation type="journal article" date="2019" name="Int. J. Syst. Evol. Microbiol.">
        <title>The Global Catalogue of Microorganisms (GCM) 10K type strain sequencing project: providing services to taxonomists for standard genome sequencing and annotation.</title>
        <authorList>
            <consortium name="The Broad Institute Genomics Platform"/>
            <consortium name="The Broad Institute Genome Sequencing Center for Infectious Disease"/>
            <person name="Wu L."/>
            <person name="Ma J."/>
        </authorList>
    </citation>
    <scope>NUCLEOTIDE SEQUENCE [LARGE SCALE GENOMIC DNA]</scope>
    <source>
        <strain evidence="3">SYNS20</strain>
    </source>
</reference>
<proteinExistence type="predicted"/>
<protein>
    <submittedName>
        <fullName evidence="2">Uncharacterized protein</fullName>
    </submittedName>
</protein>